<dbReference type="EMBL" id="CAKMRJ010005412">
    <property type="protein sequence ID" value="CAH1440887.1"/>
    <property type="molecule type" value="Genomic_DNA"/>
</dbReference>
<name>A0AAU9NSJ7_9ASTR</name>
<organism evidence="2 3">
    <name type="scientific">Lactuca virosa</name>
    <dbReference type="NCBI Taxonomy" id="75947"/>
    <lineage>
        <taxon>Eukaryota</taxon>
        <taxon>Viridiplantae</taxon>
        <taxon>Streptophyta</taxon>
        <taxon>Embryophyta</taxon>
        <taxon>Tracheophyta</taxon>
        <taxon>Spermatophyta</taxon>
        <taxon>Magnoliopsida</taxon>
        <taxon>eudicotyledons</taxon>
        <taxon>Gunneridae</taxon>
        <taxon>Pentapetalae</taxon>
        <taxon>asterids</taxon>
        <taxon>campanulids</taxon>
        <taxon>Asterales</taxon>
        <taxon>Asteraceae</taxon>
        <taxon>Cichorioideae</taxon>
        <taxon>Cichorieae</taxon>
        <taxon>Lactucinae</taxon>
        <taxon>Lactuca</taxon>
    </lineage>
</organism>
<proteinExistence type="predicted"/>
<protein>
    <submittedName>
        <fullName evidence="2">Uncharacterized protein</fullName>
    </submittedName>
</protein>
<feature type="transmembrane region" description="Helical" evidence="1">
    <location>
        <begin position="12"/>
        <end position="33"/>
    </location>
</feature>
<comment type="caution">
    <text evidence="2">The sequence shown here is derived from an EMBL/GenBank/DDBJ whole genome shotgun (WGS) entry which is preliminary data.</text>
</comment>
<reference evidence="2 3" key="1">
    <citation type="submission" date="2022-01" db="EMBL/GenBank/DDBJ databases">
        <authorList>
            <person name="Xiong W."/>
            <person name="Schranz E."/>
        </authorList>
    </citation>
    <scope>NUCLEOTIDE SEQUENCE [LARGE SCALE GENOMIC DNA]</scope>
</reference>
<keyword evidence="1" id="KW-1133">Transmembrane helix</keyword>
<keyword evidence="3" id="KW-1185">Reference proteome</keyword>
<accession>A0AAU9NSJ7</accession>
<sequence length="104" mass="11364">MEVHRDFVQGLPYVVCVIDAATRLGCLSVFVAAMEDLIRRQERNNHSGTTIRVQLFYSRPIAPLLPLPCVVAAPLPSSGEPSYPRSSSSAADVVDVPAMDFHHC</sequence>
<evidence type="ECO:0000313" key="2">
    <source>
        <dbReference type="EMBL" id="CAH1440887.1"/>
    </source>
</evidence>
<dbReference type="Proteomes" id="UP001157418">
    <property type="component" value="Unassembled WGS sequence"/>
</dbReference>
<keyword evidence="1" id="KW-0472">Membrane</keyword>
<dbReference type="AlphaFoldDB" id="A0AAU9NSJ7"/>
<keyword evidence="1" id="KW-0812">Transmembrane</keyword>
<gene>
    <name evidence="2" type="ORF">LVIROSA_LOCUS26992</name>
</gene>
<evidence type="ECO:0000313" key="3">
    <source>
        <dbReference type="Proteomes" id="UP001157418"/>
    </source>
</evidence>
<evidence type="ECO:0000256" key="1">
    <source>
        <dbReference type="SAM" id="Phobius"/>
    </source>
</evidence>